<evidence type="ECO:0000313" key="3">
    <source>
        <dbReference type="Proteomes" id="UP001408789"/>
    </source>
</evidence>
<gene>
    <name evidence="2" type="ORF">SSX86_029846</name>
</gene>
<organism evidence="2 3">
    <name type="scientific">Deinandra increscens subsp. villosa</name>
    <dbReference type="NCBI Taxonomy" id="3103831"/>
    <lineage>
        <taxon>Eukaryota</taxon>
        <taxon>Viridiplantae</taxon>
        <taxon>Streptophyta</taxon>
        <taxon>Embryophyta</taxon>
        <taxon>Tracheophyta</taxon>
        <taxon>Spermatophyta</taxon>
        <taxon>Magnoliopsida</taxon>
        <taxon>eudicotyledons</taxon>
        <taxon>Gunneridae</taxon>
        <taxon>Pentapetalae</taxon>
        <taxon>asterids</taxon>
        <taxon>campanulids</taxon>
        <taxon>Asterales</taxon>
        <taxon>Asteraceae</taxon>
        <taxon>Asteroideae</taxon>
        <taxon>Heliantheae alliance</taxon>
        <taxon>Madieae</taxon>
        <taxon>Madiinae</taxon>
        <taxon>Deinandra</taxon>
    </lineage>
</organism>
<keyword evidence="3" id="KW-1185">Reference proteome</keyword>
<dbReference type="SUPFAM" id="SSF53448">
    <property type="entry name" value="Nucleotide-diphospho-sugar transferases"/>
    <property type="match status" value="1"/>
</dbReference>
<dbReference type="InterPro" id="IPR001173">
    <property type="entry name" value="Glyco_trans_2-like"/>
</dbReference>
<evidence type="ECO:0000313" key="2">
    <source>
        <dbReference type="EMBL" id="KAK9053214.1"/>
    </source>
</evidence>
<dbReference type="InterPro" id="IPR029044">
    <property type="entry name" value="Nucleotide-diphossugar_trans"/>
</dbReference>
<feature type="domain" description="Glycosyltransferase 2-like" evidence="1">
    <location>
        <begin position="15"/>
        <end position="93"/>
    </location>
</feature>
<dbReference type="Pfam" id="PF00535">
    <property type="entry name" value="Glycos_transf_2"/>
    <property type="match status" value="1"/>
</dbReference>
<dbReference type="EMBL" id="JBCNJP010000027">
    <property type="protein sequence ID" value="KAK9053214.1"/>
    <property type="molecule type" value="Genomic_DNA"/>
</dbReference>
<name>A0AAP0CHA7_9ASTR</name>
<dbReference type="AlphaFoldDB" id="A0AAP0CHA7"/>
<dbReference type="Proteomes" id="UP001408789">
    <property type="component" value="Unassembled WGS sequence"/>
</dbReference>
<dbReference type="GO" id="GO:0005789">
    <property type="term" value="C:endoplasmic reticulum membrane"/>
    <property type="evidence" value="ECO:0007669"/>
    <property type="project" value="TreeGrafter"/>
</dbReference>
<sequence>MCSYLQERAGKDQSFTYEVIIVDDGSKDGTKRVAFDFVRRYKVDNVRVVLLGKNQGRCLCGSIVKQGMLHSWGKLLLMLDADGATKVDDMEKLENQVAFGIHGSSNLTPFVSYYFSALDGLQNFNKAWLSMLQLTVLVSSAAPVADQQPFSESNNYSGVVPPITPTVLIFIYIPYNINLDTLTTLQFNIAFSNKQMSRKGIADVKPKHRPFPLEVHVAAKTPKRHEHEELGTFL</sequence>
<reference evidence="2 3" key="1">
    <citation type="submission" date="2024-04" db="EMBL/GenBank/DDBJ databases">
        <title>The reference genome of an endangered Asteraceae, Deinandra increscens subsp. villosa, native to the Central Coast of California.</title>
        <authorList>
            <person name="Guilliams M."/>
            <person name="Hasenstab-Lehman K."/>
            <person name="Meyer R."/>
            <person name="Mcevoy S."/>
        </authorList>
    </citation>
    <scope>NUCLEOTIDE SEQUENCE [LARGE SCALE GENOMIC DNA]</scope>
    <source>
        <tissue evidence="2">Leaf</tissue>
    </source>
</reference>
<evidence type="ECO:0000259" key="1">
    <source>
        <dbReference type="Pfam" id="PF00535"/>
    </source>
</evidence>
<proteinExistence type="predicted"/>
<comment type="caution">
    <text evidence="2">The sequence shown here is derived from an EMBL/GenBank/DDBJ whole genome shotgun (WGS) entry which is preliminary data.</text>
</comment>
<accession>A0AAP0CHA7</accession>
<protein>
    <recommendedName>
        <fullName evidence="1">Glycosyltransferase 2-like domain-containing protein</fullName>
    </recommendedName>
</protein>
<dbReference type="PANTHER" id="PTHR10859">
    <property type="entry name" value="GLYCOSYL TRANSFERASE"/>
    <property type="match status" value="1"/>
</dbReference>
<dbReference type="Gene3D" id="3.90.550.10">
    <property type="entry name" value="Spore Coat Polysaccharide Biosynthesis Protein SpsA, Chain A"/>
    <property type="match status" value="1"/>
</dbReference>
<dbReference type="PANTHER" id="PTHR10859:SF91">
    <property type="entry name" value="DOLICHYL-PHOSPHATE BETA-GLUCOSYLTRANSFERASE"/>
    <property type="match status" value="1"/>
</dbReference>
<dbReference type="GO" id="GO:0006487">
    <property type="term" value="P:protein N-linked glycosylation"/>
    <property type="evidence" value="ECO:0007669"/>
    <property type="project" value="TreeGrafter"/>
</dbReference>